<name>A0A8S3RGA9_MYTED</name>
<comment type="caution">
    <text evidence="1">The sequence shown here is derived from an EMBL/GenBank/DDBJ whole genome shotgun (WGS) entry which is preliminary data.</text>
</comment>
<dbReference type="Proteomes" id="UP000683360">
    <property type="component" value="Unassembled WGS sequence"/>
</dbReference>
<dbReference type="EMBL" id="CAJPWZ010001107">
    <property type="protein sequence ID" value="CAG2208405.1"/>
    <property type="molecule type" value="Genomic_DNA"/>
</dbReference>
<proteinExistence type="predicted"/>
<evidence type="ECO:0000313" key="1">
    <source>
        <dbReference type="EMBL" id="CAG2208405.1"/>
    </source>
</evidence>
<dbReference type="AlphaFoldDB" id="A0A8S3RGA9"/>
<reference evidence="1" key="1">
    <citation type="submission" date="2021-03" db="EMBL/GenBank/DDBJ databases">
        <authorList>
            <person name="Bekaert M."/>
        </authorList>
    </citation>
    <scope>NUCLEOTIDE SEQUENCE</scope>
</reference>
<organism evidence="1 2">
    <name type="scientific">Mytilus edulis</name>
    <name type="common">Blue mussel</name>
    <dbReference type="NCBI Taxonomy" id="6550"/>
    <lineage>
        <taxon>Eukaryota</taxon>
        <taxon>Metazoa</taxon>
        <taxon>Spiralia</taxon>
        <taxon>Lophotrochozoa</taxon>
        <taxon>Mollusca</taxon>
        <taxon>Bivalvia</taxon>
        <taxon>Autobranchia</taxon>
        <taxon>Pteriomorphia</taxon>
        <taxon>Mytilida</taxon>
        <taxon>Mytiloidea</taxon>
        <taxon>Mytilidae</taxon>
        <taxon>Mytilinae</taxon>
        <taxon>Mytilus</taxon>
    </lineage>
</organism>
<keyword evidence="2" id="KW-1185">Reference proteome</keyword>
<evidence type="ECO:0000313" key="2">
    <source>
        <dbReference type="Proteomes" id="UP000683360"/>
    </source>
</evidence>
<accession>A0A8S3RGA9</accession>
<protein>
    <submittedName>
        <fullName evidence="1">Uncharacterized protein</fullName>
    </submittedName>
</protein>
<gene>
    <name evidence="1" type="ORF">MEDL_22598</name>
</gene>
<sequence>MSAIFYQGNVRQNTHIPFYCLTNHFLSKKISTEWEEGADLRNQARKSERRSLELLATDSNLFCEGEIKEAKGQVDDGDACQWDSYQMSLFGGIDDDQEDQSIFYTESIDTVDTSGSLTKPQEDQATEICLSMETETYESEVSDITDKAEEVLECDHYKQKNYLMQEQEQKTKVGLSLRLRLIGYFRKKSGSSKYKKEIKEKNYKEGKRKESRYMSSIDVLICCGCA</sequence>